<proteinExistence type="predicted"/>
<evidence type="ECO:0000313" key="1">
    <source>
        <dbReference type="EMBL" id="KAJ2757360.1"/>
    </source>
</evidence>
<accession>A0A9W8H7F5</accession>
<dbReference type="OrthoDB" id="5572445at2759"/>
<dbReference type="Proteomes" id="UP001140011">
    <property type="component" value="Unassembled WGS sequence"/>
</dbReference>
<name>A0A9W8H7F5_9FUNG</name>
<reference evidence="1" key="1">
    <citation type="submission" date="2022-07" db="EMBL/GenBank/DDBJ databases">
        <title>Phylogenomic reconstructions and comparative analyses of Kickxellomycotina fungi.</title>
        <authorList>
            <person name="Reynolds N.K."/>
            <person name="Stajich J.E."/>
            <person name="Barry K."/>
            <person name="Grigoriev I.V."/>
            <person name="Crous P."/>
            <person name="Smith M.E."/>
        </authorList>
    </citation>
    <scope>NUCLEOTIDE SEQUENCE</scope>
    <source>
        <strain evidence="1">BCRC 34297</strain>
    </source>
</reference>
<evidence type="ECO:0000313" key="2">
    <source>
        <dbReference type="Proteomes" id="UP001140011"/>
    </source>
</evidence>
<dbReference type="AlphaFoldDB" id="A0A9W8H7F5"/>
<keyword evidence="2" id="KW-1185">Reference proteome</keyword>
<organism evidence="1 2">
    <name type="scientific">Coemansia pectinata</name>
    <dbReference type="NCBI Taxonomy" id="1052879"/>
    <lineage>
        <taxon>Eukaryota</taxon>
        <taxon>Fungi</taxon>
        <taxon>Fungi incertae sedis</taxon>
        <taxon>Zoopagomycota</taxon>
        <taxon>Kickxellomycotina</taxon>
        <taxon>Kickxellomycetes</taxon>
        <taxon>Kickxellales</taxon>
        <taxon>Kickxellaceae</taxon>
        <taxon>Coemansia</taxon>
    </lineage>
</organism>
<dbReference type="EMBL" id="JANBUH010000002">
    <property type="protein sequence ID" value="KAJ2757360.1"/>
    <property type="molecule type" value="Genomic_DNA"/>
</dbReference>
<protein>
    <submittedName>
        <fullName evidence="1">Uncharacterized protein</fullName>
    </submittedName>
</protein>
<sequence>MRQRVDPWAVEEVVISSDEEGDEPSVSMSALSSAWEALPDVGPSSLLEMLLPISNRDHGDNAGHELAEERGSAIAIYDSSGEAVTSIRVSLVFESFLYMTFAMFGTLYRRKFGFQLIPEGADPHVVLEALGALEGFKLHLIPVKSTGSDQAVSLTVLLRDGSKFDIMRQDLKRRLGLMRKPISPIPAPPLFYSVVMLGCMPLDQLSSAILQDIISTITGVDFDTLPIVTSKGIRRMSYDDLCTAATDWVRDLCQFATKVRNMKETLGMVTRSHKKYANECYANGNTDADLDPKGKIAKKMLKDDVCNSCLVLGICKPEFKKLLKHLAFMIKDNDDECAKKYMKNVSDSLFNNA</sequence>
<comment type="caution">
    <text evidence="1">The sequence shown here is derived from an EMBL/GenBank/DDBJ whole genome shotgun (WGS) entry which is preliminary data.</text>
</comment>
<gene>
    <name evidence="1" type="ORF">GGI19_000079</name>
</gene>